<dbReference type="EMBL" id="JBBWWR010000021">
    <property type="protein sequence ID" value="KAK8937980.1"/>
    <property type="molecule type" value="Genomic_DNA"/>
</dbReference>
<keyword evidence="2" id="KW-0175">Coiled coil</keyword>
<dbReference type="PANTHER" id="PTHR45766:SF5">
    <property type="entry name" value="SNF2 DOMAIN-CONTAINING PROTEIN _ HELICASE DOMAIN-CONTAINING PROTEIN _ HNH ENDONUCLEASE DOMAIN-CONTAINING PROTEIN"/>
    <property type="match status" value="1"/>
</dbReference>
<dbReference type="SMART" id="SM00487">
    <property type="entry name" value="DEXDc"/>
    <property type="match status" value="1"/>
</dbReference>
<feature type="domain" description="Helicase C-terminal" evidence="5">
    <location>
        <begin position="545"/>
        <end position="699"/>
    </location>
</feature>
<comment type="caution">
    <text evidence="6">The sequence shown here is derived from an EMBL/GenBank/DDBJ whole genome shotgun (WGS) entry which is preliminary data.</text>
</comment>
<dbReference type="InterPro" id="IPR003615">
    <property type="entry name" value="HNH_nuc"/>
</dbReference>
<accession>A0ABR2LDM4</accession>
<sequence length="1199" mass="135156">MEITEEQRRRAEANRLTALEKRKRVEERPQEDPWRLFRCRKIPSPTLSPPSSSNGPVSETKPVLFLQPPEPPTPPERFRVMLEICSPDEFAVYAEPLSDFAFPGVSECLKIVESAISSALDFRVSESQGSQLCMRALVYKLKDYDSIGKCLKKLLIVDLKDIPYTTLLAVRTFQTYAASGLVPCWKEHYSEEQVGDLLKRLPVSLRDALLPFQLEGVRFGLRRGARCLIADEMGLGKTIQAIAIACCFMDDGPILVVCPAVLRFSWAEELEHWLPSLLPKDIHLVFGRQNNLDYLEGSPKIVVISYTMLSRLRKSMLEREWSLMIVDESHNLRCTKKKVESEETKAVLDVGAKINRIILLSGTPSLTRPYDIYHQVNIIWPGLLGKDKYEFARTYCITKLARGFQGKLYQDFSKGIRLEELNVLLKQYVMIRRLKEHVLTQLPPKRRQIISLKLKSTDISLAATLCRVNCGIVSDDVPSNQLLTDNADHNDSSENVSNINLHNDKDYRKTSKLLSLQEIGIAKLSGFCEWFSNHVAIGDLEDANKFAIGLVSLKMLIFAHHLKVLDGIQEFVCEKGIQFVRIDGRTLPKDRRTAVESFRLLSEVKIAIIGITAGGVGLDFSSARNVVFVELPKSASEMLQAEDRAHRRGQTNAVNIYIFCAKGTADESHWLHLNKSLFRVSSMMNGKNDVVREIEVDGVIKLGYSTSVDEAICMGNLKTDQGILFCTADGCKGVSVENSHFNKENELQTDQVKPLELSLNGAEDSDLGLRSILNQSLKDNDAGPSMFDSSDMKVETVEKMGYEEENIRLEQINASGGAHEVDISAEDLLQKESLRFEISHYTGRIHLYICMPGKDLRPRPLFVNFRQEDLESIVLSFGEAEKESTSQLLKENPSYCNIFQSFIKEWSNLRPIERHKLLGKPLQLPLSLELCYLKETANHGSNGLLKGGSKRRVTPLTELSRQLPEDAEWKKVVLYSGSSKEKEYTQAWSVSGKPLCKLCHAVCSGTLSTTPEYFEDLFCTISCFQEYRVRTSQKFLRQALFQIEHGVCTACNLDCHKLVKSIRCLPIARRKNYIEKIAPELAKRKKLLDKLVYEPFEGNSWHADHIVPVFKGGGECRLENMRTLCVVCHAAVTKAQRTEQRLARKRAKEQLRIAMEGLERNADAEQSELNSSDNKADGAVGGGHEDSLLVHVPGSAYSE</sequence>
<dbReference type="SMART" id="SM00490">
    <property type="entry name" value="HELICc"/>
    <property type="match status" value="1"/>
</dbReference>
<dbReference type="Gene3D" id="3.40.50.10810">
    <property type="entry name" value="Tandem AAA-ATPase domain"/>
    <property type="match status" value="1"/>
</dbReference>
<evidence type="ECO:0000259" key="4">
    <source>
        <dbReference type="PROSITE" id="PS51192"/>
    </source>
</evidence>
<dbReference type="InterPro" id="IPR014001">
    <property type="entry name" value="Helicase_ATP-bd"/>
</dbReference>
<evidence type="ECO:0000313" key="7">
    <source>
        <dbReference type="Proteomes" id="UP001412067"/>
    </source>
</evidence>
<dbReference type="CDD" id="cd18793">
    <property type="entry name" value="SF2_C_SNF"/>
    <property type="match status" value="1"/>
</dbReference>
<dbReference type="Proteomes" id="UP001412067">
    <property type="component" value="Unassembled WGS sequence"/>
</dbReference>
<dbReference type="SUPFAM" id="SSF52540">
    <property type="entry name" value="P-loop containing nucleoside triphosphate hydrolases"/>
    <property type="match status" value="2"/>
</dbReference>
<evidence type="ECO:0000256" key="3">
    <source>
        <dbReference type="SAM" id="MobiDB-lite"/>
    </source>
</evidence>
<dbReference type="Pfam" id="PF01844">
    <property type="entry name" value="HNH"/>
    <property type="match status" value="1"/>
</dbReference>
<keyword evidence="7" id="KW-1185">Reference proteome</keyword>
<dbReference type="InterPro" id="IPR000330">
    <property type="entry name" value="SNF2_N"/>
</dbReference>
<dbReference type="CDD" id="cd00085">
    <property type="entry name" value="HNHc"/>
    <property type="match status" value="1"/>
</dbReference>
<feature type="region of interest" description="Disordered" evidence="3">
    <location>
        <begin position="39"/>
        <end position="71"/>
    </location>
</feature>
<proteinExistence type="predicted"/>
<name>A0ABR2LDM4_9ASPA</name>
<gene>
    <name evidence="6" type="primary">PKL</name>
    <name evidence="6" type="ORF">KSP40_PGU009466</name>
</gene>
<dbReference type="InterPro" id="IPR001650">
    <property type="entry name" value="Helicase_C-like"/>
</dbReference>
<dbReference type="PROSITE" id="PS51192">
    <property type="entry name" value="HELICASE_ATP_BIND_1"/>
    <property type="match status" value="1"/>
</dbReference>
<dbReference type="PANTHER" id="PTHR45766">
    <property type="entry name" value="DNA ANNEALING HELICASE AND ENDONUCLEASE ZRANB3 FAMILY MEMBER"/>
    <property type="match status" value="1"/>
</dbReference>
<protein>
    <submittedName>
        <fullName evidence="6">CHD3-type chromatin-remodeling factor PICKLE</fullName>
    </submittedName>
</protein>
<dbReference type="InterPro" id="IPR049730">
    <property type="entry name" value="SNF2/RAD54-like_C"/>
</dbReference>
<feature type="compositionally biased region" description="Low complexity" evidence="3">
    <location>
        <begin position="43"/>
        <end position="67"/>
    </location>
</feature>
<dbReference type="InterPro" id="IPR002711">
    <property type="entry name" value="HNH"/>
</dbReference>
<feature type="coiled-coil region" evidence="2">
    <location>
        <begin position="1"/>
        <end position="28"/>
    </location>
</feature>
<evidence type="ECO:0000259" key="5">
    <source>
        <dbReference type="PROSITE" id="PS51194"/>
    </source>
</evidence>
<dbReference type="PROSITE" id="PS51194">
    <property type="entry name" value="HELICASE_CTER"/>
    <property type="match status" value="1"/>
</dbReference>
<evidence type="ECO:0000256" key="2">
    <source>
        <dbReference type="SAM" id="Coils"/>
    </source>
</evidence>
<dbReference type="Gene3D" id="1.10.30.50">
    <property type="match status" value="1"/>
</dbReference>
<dbReference type="SMART" id="SM00507">
    <property type="entry name" value="HNHc"/>
    <property type="match status" value="1"/>
</dbReference>
<dbReference type="Pfam" id="PF00176">
    <property type="entry name" value="SNF2-rel_dom"/>
    <property type="match status" value="1"/>
</dbReference>
<organism evidence="6 7">
    <name type="scientific">Platanthera guangdongensis</name>
    <dbReference type="NCBI Taxonomy" id="2320717"/>
    <lineage>
        <taxon>Eukaryota</taxon>
        <taxon>Viridiplantae</taxon>
        <taxon>Streptophyta</taxon>
        <taxon>Embryophyta</taxon>
        <taxon>Tracheophyta</taxon>
        <taxon>Spermatophyta</taxon>
        <taxon>Magnoliopsida</taxon>
        <taxon>Liliopsida</taxon>
        <taxon>Asparagales</taxon>
        <taxon>Orchidaceae</taxon>
        <taxon>Orchidoideae</taxon>
        <taxon>Orchideae</taxon>
        <taxon>Orchidinae</taxon>
        <taxon>Platanthera</taxon>
    </lineage>
</organism>
<dbReference type="CDD" id="cd18010">
    <property type="entry name" value="DEXHc_HARP_SMARCAL1"/>
    <property type="match status" value="1"/>
</dbReference>
<dbReference type="Pfam" id="PF00271">
    <property type="entry name" value="Helicase_C"/>
    <property type="match status" value="1"/>
</dbReference>
<reference evidence="6 7" key="1">
    <citation type="journal article" date="2022" name="Nat. Plants">
        <title>Genomes of leafy and leafless Platanthera orchids illuminate the evolution of mycoheterotrophy.</title>
        <authorList>
            <person name="Li M.H."/>
            <person name="Liu K.W."/>
            <person name="Li Z."/>
            <person name="Lu H.C."/>
            <person name="Ye Q.L."/>
            <person name="Zhang D."/>
            <person name="Wang J.Y."/>
            <person name="Li Y.F."/>
            <person name="Zhong Z.M."/>
            <person name="Liu X."/>
            <person name="Yu X."/>
            <person name="Liu D.K."/>
            <person name="Tu X.D."/>
            <person name="Liu B."/>
            <person name="Hao Y."/>
            <person name="Liao X.Y."/>
            <person name="Jiang Y.T."/>
            <person name="Sun W.H."/>
            <person name="Chen J."/>
            <person name="Chen Y.Q."/>
            <person name="Ai Y."/>
            <person name="Zhai J.W."/>
            <person name="Wu S.S."/>
            <person name="Zhou Z."/>
            <person name="Hsiao Y.Y."/>
            <person name="Wu W.L."/>
            <person name="Chen Y.Y."/>
            <person name="Lin Y.F."/>
            <person name="Hsu J.L."/>
            <person name="Li C.Y."/>
            <person name="Wang Z.W."/>
            <person name="Zhao X."/>
            <person name="Zhong W.Y."/>
            <person name="Ma X.K."/>
            <person name="Ma L."/>
            <person name="Huang J."/>
            <person name="Chen G.Z."/>
            <person name="Huang M.Z."/>
            <person name="Huang L."/>
            <person name="Peng D.H."/>
            <person name="Luo Y.B."/>
            <person name="Zou S.Q."/>
            <person name="Chen S.P."/>
            <person name="Lan S."/>
            <person name="Tsai W.C."/>
            <person name="Van de Peer Y."/>
            <person name="Liu Z.J."/>
        </authorList>
    </citation>
    <scope>NUCLEOTIDE SEQUENCE [LARGE SCALE GENOMIC DNA]</scope>
    <source>
        <strain evidence="6">Lor288</strain>
    </source>
</reference>
<dbReference type="InterPro" id="IPR027417">
    <property type="entry name" value="P-loop_NTPase"/>
</dbReference>
<feature type="region of interest" description="Disordered" evidence="3">
    <location>
        <begin position="1157"/>
        <end position="1199"/>
    </location>
</feature>
<evidence type="ECO:0000313" key="6">
    <source>
        <dbReference type="EMBL" id="KAK8937980.1"/>
    </source>
</evidence>
<dbReference type="InterPro" id="IPR038718">
    <property type="entry name" value="SNF2-like_sf"/>
</dbReference>
<dbReference type="Gene3D" id="3.40.50.300">
    <property type="entry name" value="P-loop containing nucleotide triphosphate hydrolases"/>
    <property type="match status" value="1"/>
</dbReference>
<keyword evidence="1" id="KW-0378">Hydrolase</keyword>
<feature type="domain" description="Helicase ATP-binding" evidence="4">
    <location>
        <begin position="218"/>
        <end position="382"/>
    </location>
</feature>
<evidence type="ECO:0000256" key="1">
    <source>
        <dbReference type="ARBA" id="ARBA00022801"/>
    </source>
</evidence>